<dbReference type="InterPro" id="IPR002645">
    <property type="entry name" value="STAS_dom"/>
</dbReference>
<feature type="transmembrane region" description="Helical" evidence="6">
    <location>
        <begin position="257"/>
        <end position="275"/>
    </location>
</feature>
<dbReference type="EMBL" id="JAGRRH010000025">
    <property type="protein sequence ID" value="KAG7342358.1"/>
    <property type="molecule type" value="Genomic_DNA"/>
</dbReference>
<accession>A0A9K3PCD7</accession>
<dbReference type="CDD" id="cd07042">
    <property type="entry name" value="STAS_SulP_like_sulfate_transporter"/>
    <property type="match status" value="1"/>
</dbReference>
<reference evidence="8" key="1">
    <citation type="journal article" date="2021" name="Sci. Rep.">
        <title>Diploid genomic architecture of Nitzschia inconspicua, an elite biomass production diatom.</title>
        <authorList>
            <person name="Oliver A."/>
            <person name="Podell S."/>
            <person name="Pinowska A."/>
            <person name="Traller J.C."/>
            <person name="Smith S.R."/>
            <person name="McClure R."/>
            <person name="Beliaev A."/>
            <person name="Bohutskyi P."/>
            <person name="Hill E.A."/>
            <person name="Rabines A."/>
            <person name="Zheng H."/>
            <person name="Allen L.Z."/>
            <person name="Kuo A."/>
            <person name="Grigoriev I.V."/>
            <person name="Allen A.E."/>
            <person name="Hazlebeck D."/>
            <person name="Allen E.E."/>
        </authorList>
    </citation>
    <scope>NUCLEOTIDE SEQUENCE</scope>
    <source>
        <strain evidence="8">Hildebrandi</strain>
    </source>
</reference>
<keyword evidence="4 6" id="KW-0472">Membrane</keyword>
<keyword evidence="9" id="KW-1185">Reference proteome</keyword>
<evidence type="ECO:0000313" key="9">
    <source>
        <dbReference type="Proteomes" id="UP000693970"/>
    </source>
</evidence>
<comment type="subcellular location">
    <subcellularLocation>
        <location evidence="1">Membrane</location>
        <topology evidence="1">Multi-pass membrane protein</topology>
    </subcellularLocation>
</comment>
<keyword evidence="2 6" id="KW-0812">Transmembrane</keyword>
<evidence type="ECO:0000256" key="3">
    <source>
        <dbReference type="ARBA" id="ARBA00022989"/>
    </source>
</evidence>
<dbReference type="PANTHER" id="PTHR43310">
    <property type="entry name" value="SULFATE TRANSPORTER YBAR-RELATED"/>
    <property type="match status" value="1"/>
</dbReference>
<feature type="transmembrane region" description="Helical" evidence="6">
    <location>
        <begin position="111"/>
        <end position="136"/>
    </location>
</feature>
<keyword evidence="3 6" id="KW-1133">Transmembrane helix</keyword>
<dbReference type="OrthoDB" id="288203at2759"/>
<evidence type="ECO:0000256" key="1">
    <source>
        <dbReference type="ARBA" id="ARBA00004141"/>
    </source>
</evidence>
<name>A0A9K3PCD7_9STRA</name>
<reference evidence="8" key="2">
    <citation type="submission" date="2021-04" db="EMBL/GenBank/DDBJ databases">
        <authorList>
            <person name="Podell S."/>
        </authorList>
    </citation>
    <scope>NUCLEOTIDE SEQUENCE</scope>
    <source>
        <strain evidence="8">Hildebrandi</strain>
    </source>
</reference>
<feature type="transmembrane region" description="Helical" evidence="6">
    <location>
        <begin position="200"/>
        <end position="219"/>
    </location>
</feature>
<evidence type="ECO:0000256" key="5">
    <source>
        <dbReference type="SAM" id="MobiDB-lite"/>
    </source>
</evidence>
<dbReference type="InterPro" id="IPR052706">
    <property type="entry name" value="Membrane-Transporter-like"/>
</dbReference>
<feature type="transmembrane region" description="Helical" evidence="6">
    <location>
        <begin position="448"/>
        <end position="472"/>
    </location>
</feature>
<evidence type="ECO:0000313" key="8">
    <source>
        <dbReference type="EMBL" id="KAG7342358.1"/>
    </source>
</evidence>
<feature type="compositionally biased region" description="Polar residues" evidence="5">
    <location>
        <begin position="62"/>
        <end position="80"/>
    </location>
</feature>
<evidence type="ECO:0000259" key="7">
    <source>
        <dbReference type="PROSITE" id="PS50801"/>
    </source>
</evidence>
<feature type="transmembrane region" description="Helical" evidence="6">
    <location>
        <begin position="315"/>
        <end position="337"/>
    </location>
</feature>
<feature type="domain" description="STAS" evidence="7">
    <location>
        <begin position="487"/>
        <end position="562"/>
    </location>
</feature>
<feature type="transmembrane region" description="Helical" evidence="6">
    <location>
        <begin position="143"/>
        <end position="162"/>
    </location>
</feature>
<sequence>MAGRRRTALVTIIILTVFSSYSRIANGWGFISWTKPKPPLAKRSPSVTVRGIDHVETVSSSTSCLNANDSTSASERSSNFWEEKSNVPERKRLFQATKSGLAVSLAMVPEAVAFAFVAGVSPLVGLWTTVVLGFVAAAMGGRAGLCSSASGACSVVVASLSASHGPAYLSVCAIMTGLLQIVGGFLGVGKLMKLIPHPVMLGFVNGLAIVMTKAQLVHFKTNGSFMSPTSPLGASTYGIAALTMVLVKIIPKVTKAVPPSLGAVVIASLVAKIFALPAKTLADVAGADTFKGGWSVLPTLGFPNVPWSLETLQVVFPYALTMASVGVLESLLTMQILDDMADDGKRGSTTKECVGQGTGNILSGLTQGIGGCVLLGQSIINMQSGGGNSRWSGMSMAVFLATGIVAAAPLLANVPVSALVGVMLLVCQSTFSWSSLRLFNKIPKLDAAVIALVSIVTFQKDLAIAVVAGTVLSSVGFAYKQSTALSATYSVDPTTGVKTYKLRGPLFFGSTRQFEDIFASAKSDPSTVRLDFSESRVLDHSAVESIENLSNKYTEMGKTVQLDELCMDSTKVLSKYVKGRQDAAPFEFSFSSN</sequence>
<dbReference type="InterPro" id="IPR011547">
    <property type="entry name" value="SLC26A/SulP_dom"/>
</dbReference>
<dbReference type="GO" id="GO:0016020">
    <property type="term" value="C:membrane"/>
    <property type="evidence" value="ECO:0007669"/>
    <property type="project" value="UniProtKB-SubCell"/>
</dbReference>
<evidence type="ECO:0000256" key="2">
    <source>
        <dbReference type="ARBA" id="ARBA00022692"/>
    </source>
</evidence>
<feature type="transmembrane region" description="Helical" evidence="6">
    <location>
        <begin position="231"/>
        <end position="250"/>
    </location>
</feature>
<dbReference type="Proteomes" id="UP000693970">
    <property type="component" value="Unassembled WGS sequence"/>
</dbReference>
<evidence type="ECO:0000256" key="4">
    <source>
        <dbReference type="ARBA" id="ARBA00023136"/>
    </source>
</evidence>
<feature type="transmembrane region" description="Helical" evidence="6">
    <location>
        <begin position="168"/>
        <end position="188"/>
    </location>
</feature>
<organism evidence="8 9">
    <name type="scientific">Nitzschia inconspicua</name>
    <dbReference type="NCBI Taxonomy" id="303405"/>
    <lineage>
        <taxon>Eukaryota</taxon>
        <taxon>Sar</taxon>
        <taxon>Stramenopiles</taxon>
        <taxon>Ochrophyta</taxon>
        <taxon>Bacillariophyta</taxon>
        <taxon>Bacillariophyceae</taxon>
        <taxon>Bacillariophycidae</taxon>
        <taxon>Bacillariales</taxon>
        <taxon>Bacillariaceae</taxon>
        <taxon>Nitzschia</taxon>
    </lineage>
</organism>
<dbReference type="PROSITE" id="PS50801">
    <property type="entry name" value="STAS"/>
    <property type="match status" value="1"/>
</dbReference>
<gene>
    <name evidence="8" type="ORF">IV203_007451</name>
</gene>
<comment type="caution">
    <text evidence="8">The sequence shown here is derived from an EMBL/GenBank/DDBJ whole genome shotgun (WGS) entry which is preliminary data.</text>
</comment>
<feature type="region of interest" description="Disordered" evidence="5">
    <location>
        <begin position="62"/>
        <end position="83"/>
    </location>
</feature>
<dbReference type="AlphaFoldDB" id="A0A9K3PCD7"/>
<feature type="transmembrane region" description="Helical" evidence="6">
    <location>
        <begin position="391"/>
        <end position="412"/>
    </location>
</feature>
<proteinExistence type="predicted"/>
<protein>
    <submittedName>
        <fullName evidence="8">Sulfate permease family protein</fullName>
    </submittedName>
</protein>
<dbReference type="PANTHER" id="PTHR43310:SF1">
    <property type="entry name" value="SULFATE TRANSPORTER YBAR-RELATED"/>
    <property type="match status" value="1"/>
</dbReference>
<evidence type="ECO:0000256" key="6">
    <source>
        <dbReference type="SAM" id="Phobius"/>
    </source>
</evidence>
<dbReference type="Pfam" id="PF00916">
    <property type="entry name" value="Sulfate_transp"/>
    <property type="match status" value="1"/>
</dbReference>